<dbReference type="HAMAP" id="MF_00148">
    <property type="entry name" value="UDG"/>
    <property type="match status" value="1"/>
</dbReference>
<feature type="active site" description="Proton acceptor" evidence="7 8">
    <location>
        <position position="212"/>
    </location>
</feature>
<evidence type="ECO:0000256" key="7">
    <source>
        <dbReference type="HAMAP-Rule" id="MF_03166"/>
    </source>
</evidence>
<dbReference type="InterPro" id="IPR018085">
    <property type="entry name" value="Ura-DNA_Glyclase_AS"/>
</dbReference>
<evidence type="ECO:0000256" key="5">
    <source>
        <dbReference type="ARBA" id="ARBA00022801"/>
    </source>
</evidence>
<evidence type="ECO:0000256" key="3">
    <source>
        <dbReference type="ARBA" id="ARBA00012030"/>
    </source>
</evidence>
<comment type="subcellular location">
    <subcellularLocation>
        <location evidence="7">Mitochondrion</location>
    </subcellularLocation>
    <subcellularLocation>
        <location evidence="7">Nucleus</location>
    </subcellularLocation>
</comment>
<dbReference type="SMART" id="SM00986">
    <property type="entry name" value="UDG"/>
    <property type="match status" value="1"/>
</dbReference>
<evidence type="ECO:0000256" key="4">
    <source>
        <dbReference type="ARBA" id="ARBA00022763"/>
    </source>
</evidence>
<keyword evidence="6 7" id="KW-0234">DNA repair</keyword>
<dbReference type="Pfam" id="PF03167">
    <property type="entry name" value="UDG"/>
    <property type="match status" value="1"/>
</dbReference>
<evidence type="ECO:0000256" key="8">
    <source>
        <dbReference type="PROSITE-ProRule" id="PRU10072"/>
    </source>
</evidence>
<dbReference type="SMART" id="SM00987">
    <property type="entry name" value="UreE_C"/>
    <property type="match status" value="1"/>
</dbReference>
<evidence type="ECO:0000256" key="6">
    <source>
        <dbReference type="ARBA" id="ARBA00023204"/>
    </source>
</evidence>
<dbReference type="InterPro" id="IPR036895">
    <property type="entry name" value="Uracil-DNA_glycosylase-like_sf"/>
</dbReference>
<proteinExistence type="inferred from homology"/>
<comment type="function">
    <text evidence="7 9">Excises uracil residues from the DNA which can arise as a result of misincorporation of dUMP residues by DNA polymerase or due to deamination of cytosine.</text>
</comment>
<dbReference type="CDD" id="cd10027">
    <property type="entry name" value="UDG-F1-like"/>
    <property type="match status" value="1"/>
</dbReference>
<dbReference type="PANTHER" id="PTHR11264">
    <property type="entry name" value="URACIL-DNA GLYCOSYLASE"/>
    <property type="match status" value="1"/>
</dbReference>
<name>A0A7S0YJJ8_9CHLO</name>
<accession>A0A7S0YJJ8</accession>
<dbReference type="FunFam" id="3.40.470.10:FF:000001">
    <property type="entry name" value="Uracil-DNA glycosylase"/>
    <property type="match status" value="1"/>
</dbReference>
<dbReference type="EMBL" id="HBFM01021898">
    <property type="protein sequence ID" value="CAD8779387.1"/>
    <property type="molecule type" value="Transcribed_RNA"/>
</dbReference>
<sequence length="379" mass="41682">MKRTINSYFTVVKKAASDAVSQEAKRLKTDKAIDLSCKASQSKPDIMTTEISVTSTPLNADESSTHEVLEQLDSKSEALKIKMDDSTSPPKPLCTTNKTVLTPAEIQKIANENALAVQAIVAKYTEDKKVNGSDNASLPLLSLLVEDGWRNVLSSQSTRPYFNKLQNFMDMEWKNTETSSTAPKIFPPKPNIFRAFNSCPFSHVKVVLLGQDPYHGPGQAMGLSFSVPKGVLPPPSLQNIFKEIEDDLKITMPRSGGGRKANGDLSKWSTQGVLLLNAVLSVRCGMAASHQKKGWEELTDAAIEAISQRHKKGVVFMLWGNFAIAKSKLIDKERHQILTAAHPSPLSAHRGFFGCKHFSKANAYLVKMGRDPVDWSLDL</sequence>
<dbReference type="SUPFAM" id="SSF52141">
    <property type="entry name" value="Uracil-DNA glycosylase-like"/>
    <property type="match status" value="1"/>
</dbReference>
<dbReference type="GO" id="GO:0005739">
    <property type="term" value="C:mitochondrion"/>
    <property type="evidence" value="ECO:0007669"/>
    <property type="project" value="UniProtKB-SubCell"/>
</dbReference>
<dbReference type="InterPro" id="IPR002043">
    <property type="entry name" value="UDG_fam1"/>
</dbReference>
<dbReference type="NCBIfam" id="NF003589">
    <property type="entry name" value="PRK05254.1-2"/>
    <property type="match status" value="1"/>
</dbReference>
<evidence type="ECO:0000313" key="11">
    <source>
        <dbReference type="EMBL" id="CAD8779387.1"/>
    </source>
</evidence>
<dbReference type="GO" id="GO:0097510">
    <property type="term" value="P:base-excision repair, AP site formation via deaminated base removal"/>
    <property type="evidence" value="ECO:0007669"/>
    <property type="project" value="TreeGrafter"/>
</dbReference>
<evidence type="ECO:0000256" key="2">
    <source>
        <dbReference type="ARBA" id="ARBA00008184"/>
    </source>
</evidence>
<keyword evidence="5 7" id="KW-0378">Hydrolase</keyword>
<keyword evidence="7" id="KW-0539">Nucleus</keyword>
<dbReference type="PANTHER" id="PTHR11264:SF0">
    <property type="entry name" value="URACIL-DNA GLYCOSYLASE"/>
    <property type="match status" value="1"/>
</dbReference>
<keyword evidence="4 7" id="KW-0227">DNA damage</keyword>
<keyword evidence="7" id="KW-0496">Mitochondrion</keyword>
<evidence type="ECO:0000256" key="9">
    <source>
        <dbReference type="RuleBase" id="RU003780"/>
    </source>
</evidence>
<evidence type="ECO:0000256" key="1">
    <source>
        <dbReference type="ARBA" id="ARBA00001400"/>
    </source>
</evidence>
<comment type="catalytic activity">
    <reaction evidence="1 7 9">
        <text>Hydrolyzes single-stranded DNA or mismatched double-stranded DNA and polynucleotides, releasing free uracil.</text>
        <dbReference type="EC" id="3.2.2.27"/>
    </reaction>
</comment>
<organism evidence="11">
    <name type="scientific">Polytomella parva</name>
    <dbReference type="NCBI Taxonomy" id="51329"/>
    <lineage>
        <taxon>Eukaryota</taxon>
        <taxon>Viridiplantae</taxon>
        <taxon>Chlorophyta</taxon>
        <taxon>core chlorophytes</taxon>
        <taxon>Chlorophyceae</taxon>
        <taxon>CS clade</taxon>
        <taxon>Chlamydomonadales</taxon>
        <taxon>Chlamydomonadaceae</taxon>
        <taxon>Polytomella</taxon>
    </lineage>
</organism>
<dbReference type="NCBIfam" id="NF003588">
    <property type="entry name" value="PRK05254.1-1"/>
    <property type="match status" value="1"/>
</dbReference>
<feature type="domain" description="Uracil-DNA glycosylase-like" evidence="10">
    <location>
        <begin position="197"/>
        <end position="365"/>
    </location>
</feature>
<dbReference type="GO" id="GO:0004844">
    <property type="term" value="F:uracil DNA N-glycosylase activity"/>
    <property type="evidence" value="ECO:0007669"/>
    <property type="project" value="UniProtKB-UniRule"/>
</dbReference>
<dbReference type="InterPro" id="IPR005122">
    <property type="entry name" value="Uracil-DNA_glycosylase-like"/>
</dbReference>
<comment type="similarity">
    <text evidence="2 7 9">Belongs to the uracil-DNA glycosylase (UDG) superfamily. UNG family.</text>
</comment>
<dbReference type="AlphaFoldDB" id="A0A7S0YJJ8"/>
<evidence type="ECO:0000259" key="10">
    <source>
        <dbReference type="SMART" id="SM00986"/>
    </source>
</evidence>
<dbReference type="NCBIfam" id="NF003591">
    <property type="entry name" value="PRK05254.1-4"/>
    <property type="match status" value="1"/>
</dbReference>
<gene>
    <name evidence="11" type="ORF">PPAR00522_LOCUS14256</name>
</gene>
<dbReference type="Gene3D" id="3.40.470.10">
    <property type="entry name" value="Uracil-DNA glycosylase-like domain"/>
    <property type="match status" value="1"/>
</dbReference>
<protein>
    <recommendedName>
        <fullName evidence="3 7">Uracil-DNA glycosylase</fullName>
        <shortName evidence="7">UDG</shortName>
        <ecNumber evidence="3 7">3.2.2.27</ecNumber>
    </recommendedName>
</protein>
<reference evidence="11" key="1">
    <citation type="submission" date="2021-01" db="EMBL/GenBank/DDBJ databases">
        <authorList>
            <person name="Corre E."/>
            <person name="Pelletier E."/>
            <person name="Niang G."/>
            <person name="Scheremetjew M."/>
            <person name="Finn R."/>
            <person name="Kale V."/>
            <person name="Holt S."/>
            <person name="Cochrane G."/>
            <person name="Meng A."/>
            <person name="Brown T."/>
            <person name="Cohen L."/>
        </authorList>
    </citation>
    <scope>NUCLEOTIDE SEQUENCE</scope>
    <source>
        <strain evidence="11">SAG 63-3</strain>
    </source>
</reference>
<dbReference type="EC" id="3.2.2.27" evidence="3 7"/>
<dbReference type="NCBIfam" id="TIGR00628">
    <property type="entry name" value="ung"/>
    <property type="match status" value="1"/>
</dbReference>
<dbReference type="GO" id="GO:0005634">
    <property type="term" value="C:nucleus"/>
    <property type="evidence" value="ECO:0007669"/>
    <property type="project" value="UniProtKB-SubCell"/>
</dbReference>
<dbReference type="NCBIfam" id="NF003592">
    <property type="entry name" value="PRK05254.1-5"/>
    <property type="match status" value="1"/>
</dbReference>
<dbReference type="PROSITE" id="PS00130">
    <property type="entry name" value="U_DNA_GLYCOSYLASE"/>
    <property type="match status" value="1"/>
</dbReference>